<dbReference type="EMBL" id="RQFT01000008">
    <property type="protein sequence ID" value="TGL06707.1"/>
    <property type="molecule type" value="Genomic_DNA"/>
</dbReference>
<sequence length="333" mass="38917">MKTLYLLGAGASATVVPTVQEMKENFEKIFDLPFQSSTLRDKMPTELLSDLRFLSSGIREYGTPDIFAKKAYLSNQTTEYLKIKRALSYYLMMIHIFRGIDSRYYAFLSALIEKRSNHYKLHQEVFVATWNYDLQFASALCNLTNKTIGYLNDRFDKLTDDAFAPPNTSKQFFRLNGYAGSHLYFNNSLDASISGEAFGFIYENISQEEKLTRLFDLYDHFKSKESDIKYNICFAWDKRETDHPSKEDLFDSISEVEVLIVIGYSFPNFNRSIDRRIIRSMPKLRKIYLQDKINYMESRILPLVPESVHLERSPREFISELSQFFIPPELGDF</sequence>
<evidence type="ECO:0000313" key="2">
    <source>
        <dbReference type="Proteomes" id="UP000297641"/>
    </source>
</evidence>
<protein>
    <recommendedName>
        <fullName evidence="3">SIR2-like domain-containing protein</fullName>
    </recommendedName>
</protein>
<proteinExistence type="predicted"/>
<dbReference type="RefSeq" id="WP_135771081.1">
    <property type="nucleotide sequence ID" value="NZ_RQFT01000008.1"/>
</dbReference>
<gene>
    <name evidence="1" type="ORF">EHQ43_09935</name>
</gene>
<reference evidence="1 2" key="1">
    <citation type="journal article" date="2019" name="PLoS Negl. Trop. Dis.">
        <title>Revisiting the worldwide diversity of Leptospira species in the environment.</title>
        <authorList>
            <person name="Vincent A.T."/>
            <person name="Schiettekatte O."/>
            <person name="Bourhy P."/>
            <person name="Veyrier F.J."/>
            <person name="Picardeau M."/>
        </authorList>
    </citation>
    <scope>NUCLEOTIDE SEQUENCE [LARGE SCALE GENOMIC DNA]</scope>
    <source>
        <strain evidence="1 2">201800273</strain>
    </source>
</reference>
<evidence type="ECO:0000313" key="1">
    <source>
        <dbReference type="EMBL" id="TGL06707.1"/>
    </source>
</evidence>
<organism evidence="1 2">
    <name type="scientific">Leptospira bouyouniensis</name>
    <dbReference type="NCBI Taxonomy" id="2484911"/>
    <lineage>
        <taxon>Bacteria</taxon>
        <taxon>Pseudomonadati</taxon>
        <taxon>Spirochaetota</taxon>
        <taxon>Spirochaetia</taxon>
        <taxon>Leptospirales</taxon>
        <taxon>Leptospiraceae</taxon>
        <taxon>Leptospira</taxon>
    </lineage>
</organism>
<accession>A0A7I0HSP6</accession>
<comment type="caution">
    <text evidence="1">The sequence shown here is derived from an EMBL/GenBank/DDBJ whole genome shotgun (WGS) entry which is preliminary data.</text>
</comment>
<name>A0A7I0HSP6_9LEPT</name>
<dbReference type="Proteomes" id="UP000297641">
    <property type="component" value="Unassembled WGS sequence"/>
</dbReference>
<dbReference type="AlphaFoldDB" id="A0A7I0HSP6"/>
<evidence type="ECO:0008006" key="3">
    <source>
        <dbReference type="Google" id="ProtNLM"/>
    </source>
</evidence>